<organism evidence="2 3">
    <name type="scientific">Coprinellus micaceus</name>
    <name type="common">Glistening ink-cap mushroom</name>
    <name type="synonym">Coprinus micaceus</name>
    <dbReference type="NCBI Taxonomy" id="71717"/>
    <lineage>
        <taxon>Eukaryota</taxon>
        <taxon>Fungi</taxon>
        <taxon>Dikarya</taxon>
        <taxon>Basidiomycota</taxon>
        <taxon>Agaricomycotina</taxon>
        <taxon>Agaricomycetes</taxon>
        <taxon>Agaricomycetidae</taxon>
        <taxon>Agaricales</taxon>
        <taxon>Agaricineae</taxon>
        <taxon>Psathyrellaceae</taxon>
        <taxon>Coprinellus</taxon>
    </lineage>
</organism>
<accession>A0A4Y7SRQ7</accession>
<proteinExistence type="predicted"/>
<feature type="region of interest" description="Disordered" evidence="1">
    <location>
        <begin position="24"/>
        <end position="62"/>
    </location>
</feature>
<comment type="caution">
    <text evidence="2">The sequence shown here is derived from an EMBL/GenBank/DDBJ whole genome shotgun (WGS) entry which is preliminary data.</text>
</comment>
<dbReference type="OrthoDB" id="9909019at2759"/>
<dbReference type="EMBL" id="QPFP01000065">
    <property type="protein sequence ID" value="TEB24550.1"/>
    <property type="molecule type" value="Genomic_DNA"/>
</dbReference>
<sequence length="62" mass="7046">MFSCFEVRTNQEPRPVEFWTWKASSPTAERTRTSDYGRGKLTSVGALSDSGYSVRERPSREG</sequence>
<gene>
    <name evidence="2" type="ORF">FA13DRAFT_1739108</name>
</gene>
<feature type="compositionally biased region" description="Basic and acidic residues" evidence="1">
    <location>
        <begin position="29"/>
        <end position="38"/>
    </location>
</feature>
<name>A0A4Y7SRQ7_COPMI</name>
<dbReference type="AlphaFoldDB" id="A0A4Y7SRQ7"/>
<keyword evidence="3" id="KW-1185">Reference proteome</keyword>
<evidence type="ECO:0000313" key="3">
    <source>
        <dbReference type="Proteomes" id="UP000298030"/>
    </source>
</evidence>
<evidence type="ECO:0000256" key="1">
    <source>
        <dbReference type="SAM" id="MobiDB-lite"/>
    </source>
</evidence>
<dbReference type="Proteomes" id="UP000298030">
    <property type="component" value="Unassembled WGS sequence"/>
</dbReference>
<evidence type="ECO:0000313" key="2">
    <source>
        <dbReference type="EMBL" id="TEB24550.1"/>
    </source>
</evidence>
<protein>
    <submittedName>
        <fullName evidence="2">Uncharacterized protein</fullName>
    </submittedName>
</protein>
<reference evidence="2 3" key="1">
    <citation type="journal article" date="2019" name="Nat. Ecol. Evol.">
        <title>Megaphylogeny resolves global patterns of mushroom evolution.</title>
        <authorList>
            <person name="Varga T."/>
            <person name="Krizsan K."/>
            <person name="Foldi C."/>
            <person name="Dima B."/>
            <person name="Sanchez-Garcia M."/>
            <person name="Sanchez-Ramirez S."/>
            <person name="Szollosi G.J."/>
            <person name="Szarkandi J.G."/>
            <person name="Papp V."/>
            <person name="Albert L."/>
            <person name="Andreopoulos W."/>
            <person name="Angelini C."/>
            <person name="Antonin V."/>
            <person name="Barry K.W."/>
            <person name="Bougher N.L."/>
            <person name="Buchanan P."/>
            <person name="Buyck B."/>
            <person name="Bense V."/>
            <person name="Catcheside P."/>
            <person name="Chovatia M."/>
            <person name="Cooper J."/>
            <person name="Damon W."/>
            <person name="Desjardin D."/>
            <person name="Finy P."/>
            <person name="Geml J."/>
            <person name="Haridas S."/>
            <person name="Hughes K."/>
            <person name="Justo A."/>
            <person name="Karasinski D."/>
            <person name="Kautmanova I."/>
            <person name="Kiss B."/>
            <person name="Kocsube S."/>
            <person name="Kotiranta H."/>
            <person name="LaButti K.M."/>
            <person name="Lechner B.E."/>
            <person name="Liimatainen K."/>
            <person name="Lipzen A."/>
            <person name="Lukacs Z."/>
            <person name="Mihaltcheva S."/>
            <person name="Morgado L.N."/>
            <person name="Niskanen T."/>
            <person name="Noordeloos M.E."/>
            <person name="Ohm R.A."/>
            <person name="Ortiz-Santana B."/>
            <person name="Ovrebo C."/>
            <person name="Racz N."/>
            <person name="Riley R."/>
            <person name="Savchenko A."/>
            <person name="Shiryaev A."/>
            <person name="Soop K."/>
            <person name="Spirin V."/>
            <person name="Szebenyi C."/>
            <person name="Tomsovsky M."/>
            <person name="Tulloss R.E."/>
            <person name="Uehling J."/>
            <person name="Grigoriev I.V."/>
            <person name="Vagvolgyi C."/>
            <person name="Papp T."/>
            <person name="Martin F.M."/>
            <person name="Miettinen O."/>
            <person name="Hibbett D.S."/>
            <person name="Nagy L.G."/>
        </authorList>
    </citation>
    <scope>NUCLEOTIDE SEQUENCE [LARGE SCALE GENOMIC DNA]</scope>
    <source>
        <strain evidence="2 3">FP101781</strain>
    </source>
</reference>